<dbReference type="PANTHER" id="PTHR47199:SF2">
    <property type="entry name" value="PHOTOSYSTEM II STABILITY_ASSEMBLY FACTOR HCF136, CHLOROPLASTIC"/>
    <property type="match status" value="1"/>
</dbReference>
<dbReference type="RefSeq" id="WP_345110878.1">
    <property type="nucleotide sequence ID" value="NZ_BAABDH010000016.1"/>
</dbReference>
<feature type="signal peptide" evidence="3">
    <location>
        <begin position="1"/>
        <end position="35"/>
    </location>
</feature>
<sequence>MRNRLLHLPFYTRSRRGLKLLPLLALLLLSQAAAAQWTLQPFAFDTPQVFAYHFGIVSNNVVWALGYDEDAVNRSVVLSTNGGQSWARRAVGPLAPDEYIRGLSATSATSAWVCTVRTASPGGRVLHTADGGLTWAVQPGAQFSTSTPNFVHFFTANDGVAVGDPLNAPTDPFDIFVTHDGGTTWGRAASVPAPLPDENGVVLTPAVVGNSIWFATDESRVFRSTDQGTTWTAAVANTTSSEMYAVAFQDALHGVALSVNDVTRTLFEHATVDGGLSWQRVFYTGPLLSNGITGVPGTGLLLSVGAGDLTATDLGSSYSADNGATWVPLETTRQHTGIAARGAGAVWSGAVLGSTALGAYRLDATVLSRSPARVLPPLAAYPNPSADGWFRLPLPAAAATVRVVDAVGREVLRTTTAAGRAELALDLRGQRAGLYLLTLETAARQARQQLVVQ</sequence>
<feature type="chain" id="PRO_5045942534" description="Photosynthesis system II assembly factor Ycf48/Hcf136-like domain-containing protein" evidence="3">
    <location>
        <begin position="36"/>
        <end position="453"/>
    </location>
</feature>
<keyword evidence="3" id="KW-0732">Signal</keyword>
<keyword evidence="1" id="KW-0602">Photosynthesis</keyword>
<evidence type="ECO:0000256" key="3">
    <source>
        <dbReference type="SAM" id="SignalP"/>
    </source>
</evidence>
<evidence type="ECO:0000256" key="1">
    <source>
        <dbReference type="ARBA" id="ARBA00022531"/>
    </source>
</evidence>
<evidence type="ECO:0000259" key="4">
    <source>
        <dbReference type="Pfam" id="PF14870"/>
    </source>
</evidence>
<comment type="caution">
    <text evidence="5">The sequence shown here is derived from an EMBL/GenBank/DDBJ whole genome shotgun (WGS) entry which is preliminary data.</text>
</comment>
<keyword evidence="6" id="KW-1185">Reference proteome</keyword>
<evidence type="ECO:0000313" key="6">
    <source>
        <dbReference type="Proteomes" id="UP001499909"/>
    </source>
</evidence>
<dbReference type="Pfam" id="PF14870">
    <property type="entry name" value="PSII_BNR"/>
    <property type="match status" value="1"/>
</dbReference>
<dbReference type="InterPro" id="IPR015943">
    <property type="entry name" value="WD40/YVTN_repeat-like_dom_sf"/>
</dbReference>
<dbReference type="InterPro" id="IPR026444">
    <property type="entry name" value="Secre_tail"/>
</dbReference>
<accession>A0ABP7MQN1</accession>
<dbReference type="Proteomes" id="UP001499909">
    <property type="component" value="Unassembled WGS sequence"/>
</dbReference>
<dbReference type="NCBIfam" id="TIGR04183">
    <property type="entry name" value="Por_Secre_tail"/>
    <property type="match status" value="1"/>
</dbReference>
<evidence type="ECO:0000313" key="5">
    <source>
        <dbReference type="EMBL" id="GAA3925889.1"/>
    </source>
</evidence>
<dbReference type="InterPro" id="IPR028203">
    <property type="entry name" value="PSII_CF48-like_dom"/>
</dbReference>
<proteinExistence type="predicted"/>
<protein>
    <recommendedName>
        <fullName evidence="4">Photosynthesis system II assembly factor Ycf48/Hcf136-like domain-containing protein</fullName>
    </recommendedName>
</protein>
<gene>
    <name evidence="5" type="ORF">GCM10022406_09800</name>
</gene>
<reference evidence="6" key="1">
    <citation type="journal article" date="2019" name="Int. J. Syst. Evol. Microbiol.">
        <title>The Global Catalogue of Microorganisms (GCM) 10K type strain sequencing project: providing services to taxonomists for standard genome sequencing and annotation.</title>
        <authorList>
            <consortium name="The Broad Institute Genomics Platform"/>
            <consortium name="The Broad Institute Genome Sequencing Center for Infectious Disease"/>
            <person name="Wu L."/>
            <person name="Ma J."/>
        </authorList>
    </citation>
    <scope>NUCLEOTIDE SEQUENCE [LARGE SCALE GENOMIC DNA]</scope>
    <source>
        <strain evidence="6">JCM 17214</strain>
    </source>
</reference>
<keyword evidence="2" id="KW-0604">Photosystem II</keyword>
<dbReference type="SUPFAM" id="SSF110296">
    <property type="entry name" value="Oligoxyloglucan reducing end-specific cellobiohydrolase"/>
    <property type="match status" value="1"/>
</dbReference>
<evidence type="ECO:0000256" key="2">
    <source>
        <dbReference type="ARBA" id="ARBA00023276"/>
    </source>
</evidence>
<feature type="domain" description="Photosynthesis system II assembly factor Ycf48/Hcf136-like" evidence="4">
    <location>
        <begin position="124"/>
        <end position="241"/>
    </location>
</feature>
<organism evidence="5 6">
    <name type="scientific">Hymenobacter algoricola</name>
    <dbReference type="NCBI Taxonomy" id="486267"/>
    <lineage>
        <taxon>Bacteria</taxon>
        <taxon>Pseudomonadati</taxon>
        <taxon>Bacteroidota</taxon>
        <taxon>Cytophagia</taxon>
        <taxon>Cytophagales</taxon>
        <taxon>Hymenobacteraceae</taxon>
        <taxon>Hymenobacter</taxon>
    </lineage>
</organism>
<name>A0ABP7MQN1_9BACT</name>
<dbReference type="EMBL" id="BAABDH010000016">
    <property type="protein sequence ID" value="GAA3925889.1"/>
    <property type="molecule type" value="Genomic_DNA"/>
</dbReference>
<dbReference type="CDD" id="cd15482">
    <property type="entry name" value="Sialidase_non-viral"/>
    <property type="match status" value="1"/>
</dbReference>
<dbReference type="Gene3D" id="2.130.10.10">
    <property type="entry name" value="YVTN repeat-like/Quinoprotein amine dehydrogenase"/>
    <property type="match status" value="1"/>
</dbReference>
<dbReference type="PANTHER" id="PTHR47199">
    <property type="entry name" value="PHOTOSYSTEM II STABILITY/ASSEMBLY FACTOR HCF136, CHLOROPLASTIC"/>
    <property type="match status" value="1"/>
</dbReference>